<reference evidence="3" key="1">
    <citation type="journal article" date="2012" name="Nature">
        <title>The oyster genome reveals stress adaptation and complexity of shell formation.</title>
        <authorList>
            <person name="Zhang G."/>
            <person name="Fang X."/>
            <person name="Guo X."/>
            <person name="Li L."/>
            <person name="Luo R."/>
            <person name="Xu F."/>
            <person name="Yang P."/>
            <person name="Zhang L."/>
            <person name="Wang X."/>
            <person name="Qi H."/>
            <person name="Xiong Z."/>
            <person name="Que H."/>
            <person name="Xie Y."/>
            <person name="Holland P.W."/>
            <person name="Paps J."/>
            <person name="Zhu Y."/>
            <person name="Wu F."/>
            <person name="Chen Y."/>
            <person name="Wang J."/>
            <person name="Peng C."/>
            <person name="Meng J."/>
            <person name="Yang L."/>
            <person name="Liu J."/>
            <person name="Wen B."/>
            <person name="Zhang N."/>
            <person name="Huang Z."/>
            <person name="Zhu Q."/>
            <person name="Feng Y."/>
            <person name="Mount A."/>
            <person name="Hedgecock D."/>
            <person name="Xu Z."/>
            <person name="Liu Y."/>
            <person name="Domazet-Loso T."/>
            <person name="Du Y."/>
            <person name="Sun X."/>
            <person name="Zhang S."/>
            <person name="Liu B."/>
            <person name="Cheng P."/>
            <person name="Jiang X."/>
            <person name="Li J."/>
            <person name="Fan D."/>
            <person name="Wang W."/>
            <person name="Fu W."/>
            <person name="Wang T."/>
            <person name="Wang B."/>
            <person name="Zhang J."/>
            <person name="Peng Z."/>
            <person name="Li Y."/>
            <person name="Li N."/>
            <person name="Wang J."/>
            <person name="Chen M."/>
            <person name="He Y."/>
            <person name="Tan F."/>
            <person name="Song X."/>
            <person name="Zheng Q."/>
            <person name="Huang R."/>
            <person name="Yang H."/>
            <person name="Du X."/>
            <person name="Chen L."/>
            <person name="Yang M."/>
            <person name="Gaffney P.M."/>
            <person name="Wang S."/>
            <person name="Luo L."/>
            <person name="She Z."/>
            <person name="Ming Y."/>
            <person name="Huang W."/>
            <person name="Zhang S."/>
            <person name="Huang B."/>
            <person name="Zhang Y."/>
            <person name="Qu T."/>
            <person name="Ni P."/>
            <person name="Miao G."/>
            <person name="Wang J."/>
            <person name="Wang Q."/>
            <person name="Steinberg C.E."/>
            <person name="Wang H."/>
            <person name="Li N."/>
            <person name="Qian L."/>
            <person name="Zhang G."/>
            <person name="Li Y."/>
            <person name="Yang H."/>
            <person name="Liu X."/>
            <person name="Wang J."/>
            <person name="Yin Y."/>
            <person name="Wang J."/>
        </authorList>
    </citation>
    <scope>NUCLEOTIDE SEQUENCE [LARGE SCALE GENOMIC DNA]</scope>
    <source>
        <strain evidence="3">05x7-T-G4-1.051#20</strain>
    </source>
</reference>
<dbReference type="EMBL" id="JH816438">
    <property type="protein sequence ID" value="EKC35059.1"/>
    <property type="molecule type" value="Genomic_DNA"/>
</dbReference>
<organism evidence="3">
    <name type="scientific">Magallana gigas</name>
    <name type="common">Pacific oyster</name>
    <name type="synonym">Crassostrea gigas</name>
    <dbReference type="NCBI Taxonomy" id="29159"/>
    <lineage>
        <taxon>Eukaryota</taxon>
        <taxon>Metazoa</taxon>
        <taxon>Spiralia</taxon>
        <taxon>Lophotrochozoa</taxon>
        <taxon>Mollusca</taxon>
        <taxon>Bivalvia</taxon>
        <taxon>Autobranchia</taxon>
        <taxon>Pteriomorphia</taxon>
        <taxon>Ostreida</taxon>
        <taxon>Ostreoidea</taxon>
        <taxon>Ostreidae</taxon>
        <taxon>Magallana</taxon>
    </lineage>
</organism>
<dbReference type="InterPro" id="IPR052752">
    <property type="entry name" value="NACHT-WD_repeat"/>
</dbReference>
<evidence type="ECO:0000259" key="2">
    <source>
        <dbReference type="Pfam" id="PF13271"/>
    </source>
</evidence>
<dbReference type="InParanoid" id="K1QV11"/>
<dbReference type="AlphaFoldDB" id="K1QV11"/>
<dbReference type="PANTHER" id="PTHR19871">
    <property type="entry name" value="BETA TRANSDUCIN-RELATED PROTEIN"/>
    <property type="match status" value="1"/>
</dbReference>
<dbReference type="HOGENOM" id="CLU_083424_0_0_1"/>
<evidence type="ECO:0000313" key="3">
    <source>
        <dbReference type="EMBL" id="EKC35059.1"/>
    </source>
</evidence>
<feature type="domain" description="DUF4062" evidence="2">
    <location>
        <begin position="83"/>
        <end position="169"/>
    </location>
</feature>
<sequence>MERQSSFGVVPSSKSLVSKSSVNQKGKSKSLHTISARENETSKRDPGLSKQDENYSKEILAKFDKLLAGNTDNLPHLPRSVVRIFISSTFSDMRAERNILSREVFPKLKELCLSKDLDFQVVDMRWGVTEDSQNDHSVERICLQEVENCQQMSLGPNFVAIIGDRYGFRPIPIEISEEVFETLKEFAQRITTKPHAIKLMETWYKLDENCLPSKYILQPIRSQFSFFGDYSPGCDEPRAKHTQEWENTFADLRDILKMAALFAHGAKKFTDEQLTEFNISGTNLFLFFNNS</sequence>
<accession>K1QV11</accession>
<dbReference type="InterPro" id="IPR025139">
    <property type="entry name" value="DUF4062"/>
</dbReference>
<dbReference type="PANTHER" id="PTHR19871:SF14">
    <property type="entry name" value="DUF4062 DOMAIN-CONTAINING PROTEIN"/>
    <property type="match status" value="1"/>
</dbReference>
<dbReference type="Pfam" id="PF13271">
    <property type="entry name" value="DUF4062"/>
    <property type="match status" value="1"/>
</dbReference>
<feature type="region of interest" description="Disordered" evidence="1">
    <location>
        <begin position="1"/>
        <end position="51"/>
    </location>
</feature>
<proteinExistence type="predicted"/>
<feature type="compositionally biased region" description="Basic and acidic residues" evidence="1">
    <location>
        <begin position="35"/>
        <end position="51"/>
    </location>
</feature>
<feature type="compositionally biased region" description="Low complexity" evidence="1">
    <location>
        <begin position="9"/>
        <end position="22"/>
    </location>
</feature>
<evidence type="ECO:0000256" key="1">
    <source>
        <dbReference type="SAM" id="MobiDB-lite"/>
    </source>
</evidence>
<gene>
    <name evidence="3" type="ORF">CGI_10020501</name>
</gene>
<protein>
    <recommendedName>
        <fullName evidence="2">DUF4062 domain-containing protein</fullName>
    </recommendedName>
</protein>
<name>K1QV11_MAGGI</name>